<proteinExistence type="inferred from homology"/>
<dbReference type="InterPro" id="IPR003593">
    <property type="entry name" value="AAA+_ATPase"/>
</dbReference>
<name>A0A8D4VMQ8_9GAMM</name>
<dbReference type="KEGG" id="moz:MoryE10_13060"/>
<evidence type="ECO:0000256" key="1">
    <source>
        <dbReference type="ARBA" id="ARBA00006914"/>
    </source>
</evidence>
<evidence type="ECO:0000256" key="3">
    <source>
        <dbReference type="ARBA" id="ARBA00022840"/>
    </source>
</evidence>
<dbReference type="SMART" id="SM00382">
    <property type="entry name" value="AAA"/>
    <property type="match status" value="1"/>
</dbReference>
<dbReference type="InterPro" id="IPR050221">
    <property type="entry name" value="26S_Proteasome_ATPase"/>
</dbReference>
<accession>A0A8D4VMQ8</accession>
<dbReference type="PANTHER" id="PTHR23073">
    <property type="entry name" value="26S PROTEASOME REGULATORY SUBUNIT"/>
    <property type="match status" value="1"/>
</dbReference>
<dbReference type="AlphaFoldDB" id="A0A8D4VMQ8"/>
<dbReference type="Gene3D" id="1.10.8.60">
    <property type="match status" value="1"/>
</dbReference>
<reference evidence="5" key="1">
    <citation type="submission" date="2019-06" db="EMBL/GenBank/DDBJ databases">
        <title>Complete genome sequence of Methylogaea oryzae strain JCM16910.</title>
        <authorList>
            <person name="Asakawa S."/>
        </authorList>
    </citation>
    <scope>NUCLEOTIDE SEQUENCE</scope>
    <source>
        <strain evidence="5">E10</strain>
    </source>
</reference>
<sequence length="447" mass="50421">MDHAAANARDLELELAWLAQLIDTRFKLYFGQDCPFGDIQAVAPPDLAGSDSPYAQCIRQHGLGFAERGALALVLASHIRPQLLDVFFLKNQMFDRRFSEFGGIHSGQETGFTPTGETLLFLLAADDLARRFALHALFEAGHVFARQHILRLQPQNNEPLLQAPLRLSEEHLALFTSGNPHRPEFGAQFPAQLIETRLNWDDLVLHPGTRKQVGEIETWIRHGQTLLEDWGMGAKLRPGYRALFYGPPGTGKTMTACLLGKATGREVYKVDLSLVVSKYIGETEKNLAKVFDQAEHRNWILFFDEADALFGKRSEVRDAHDRYANQETAFLLQRLESFDGIAILASNLRDNLDDAFARRFEAIIYFPLPRPEERLLLWRQGFPSKARLDDAIDLDKIAREHEFSGSAILNAIRYASLQALERGEAAIGLEDVQQGIRREYAKDRKGG</sequence>
<dbReference type="SUPFAM" id="SSF52540">
    <property type="entry name" value="P-loop containing nucleoside triphosphate hydrolases"/>
    <property type="match status" value="1"/>
</dbReference>
<dbReference type="InterPro" id="IPR027417">
    <property type="entry name" value="P-loop_NTPase"/>
</dbReference>
<evidence type="ECO:0000313" key="6">
    <source>
        <dbReference type="Proteomes" id="UP000824988"/>
    </source>
</evidence>
<dbReference type="GO" id="GO:0005524">
    <property type="term" value="F:ATP binding"/>
    <property type="evidence" value="ECO:0007669"/>
    <property type="project" value="UniProtKB-KW"/>
</dbReference>
<dbReference type="RefSeq" id="WP_054774337.1">
    <property type="nucleotide sequence ID" value="NZ_AP019782.1"/>
</dbReference>
<dbReference type="InterPro" id="IPR003959">
    <property type="entry name" value="ATPase_AAA_core"/>
</dbReference>
<organism evidence="5 6">
    <name type="scientific">Methylogaea oryzae</name>
    <dbReference type="NCBI Taxonomy" id="1295382"/>
    <lineage>
        <taxon>Bacteria</taxon>
        <taxon>Pseudomonadati</taxon>
        <taxon>Pseudomonadota</taxon>
        <taxon>Gammaproteobacteria</taxon>
        <taxon>Methylococcales</taxon>
        <taxon>Methylococcaceae</taxon>
        <taxon>Methylogaea</taxon>
    </lineage>
</organism>
<dbReference type="Pfam" id="PF00004">
    <property type="entry name" value="AAA"/>
    <property type="match status" value="1"/>
</dbReference>
<comment type="similarity">
    <text evidence="1">Belongs to the AAA ATPase family.</text>
</comment>
<keyword evidence="6" id="KW-1185">Reference proteome</keyword>
<keyword evidence="3" id="KW-0067">ATP-binding</keyword>
<evidence type="ECO:0000313" key="5">
    <source>
        <dbReference type="EMBL" id="BBL70700.1"/>
    </source>
</evidence>
<dbReference type="Gene3D" id="3.40.50.300">
    <property type="entry name" value="P-loop containing nucleotide triphosphate hydrolases"/>
    <property type="match status" value="1"/>
</dbReference>
<evidence type="ECO:0000256" key="2">
    <source>
        <dbReference type="ARBA" id="ARBA00022741"/>
    </source>
</evidence>
<dbReference type="GO" id="GO:0016887">
    <property type="term" value="F:ATP hydrolysis activity"/>
    <property type="evidence" value="ECO:0007669"/>
    <property type="project" value="InterPro"/>
</dbReference>
<dbReference type="EMBL" id="AP019782">
    <property type="protein sequence ID" value="BBL70700.1"/>
    <property type="molecule type" value="Genomic_DNA"/>
</dbReference>
<feature type="domain" description="AAA+ ATPase" evidence="4">
    <location>
        <begin position="238"/>
        <end position="370"/>
    </location>
</feature>
<keyword evidence="2" id="KW-0547">Nucleotide-binding</keyword>
<evidence type="ECO:0000259" key="4">
    <source>
        <dbReference type="SMART" id="SM00382"/>
    </source>
</evidence>
<gene>
    <name evidence="5" type="ORF">MoryE10_13060</name>
</gene>
<dbReference type="CDD" id="cd19481">
    <property type="entry name" value="RecA-like_protease"/>
    <property type="match status" value="1"/>
</dbReference>
<protein>
    <recommendedName>
        <fullName evidence="4">AAA+ ATPase domain-containing protein</fullName>
    </recommendedName>
</protein>
<dbReference type="Proteomes" id="UP000824988">
    <property type="component" value="Chromosome"/>
</dbReference>